<dbReference type="InterPro" id="IPR027417">
    <property type="entry name" value="P-loop_NTPase"/>
</dbReference>
<evidence type="ECO:0000256" key="3">
    <source>
        <dbReference type="ARBA" id="ARBA00022741"/>
    </source>
</evidence>
<dbReference type="AlphaFoldDB" id="A0A3N6WQ47"/>
<evidence type="ECO:0000256" key="2">
    <source>
        <dbReference type="ARBA" id="ARBA00022448"/>
    </source>
</evidence>
<evidence type="ECO:0000313" key="7">
    <source>
        <dbReference type="EMBL" id="RQN09646.1"/>
    </source>
</evidence>
<accession>A0A3N6WQ47</accession>
<organism evidence="7 8">
    <name type="scientific">Aeromicrobium camelliae</name>
    <dbReference type="NCBI Taxonomy" id="1538144"/>
    <lineage>
        <taxon>Bacteria</taxon>
        <taxon>Bacillati</taxon>
        <taxon>Actinomycetota</taxon>
        <taxon>Actinomycetes</taxon>
        <taxon>Propionibacteriales</taxon>
        <taxon>Nocardioidaceae</taxon>
        <taxon>Aeromicrobium</taxon>
    </lineage>
</organism>
<evidence type="ECO:0000259" key="6">
    <source>
        <dbReference type="PROSITE" id="PS50893"/>
    </source>
</evidence>
<dbReference type="GO" id="GO:0005524">
    <property type="term" value="F:ATP binding"/>
    <property type="evidence" value="ECO:0007669"/>
    <property type="project" value="UniProtKB-KW"/>
</dbReference>
<proteinExistence type="predicted"/>
<feature type="domain" description="ABC transporter" evidence="6">
    <location>
        <begin position="7"/>
        <end position="230"/>
    </location>
</feature>
<name>A0A3N6WQ47_9ACTN</name>
<comment type="subcellular location">
    <subcellularLocation>
        <location evidence="1">Cell membrane</location>
        <topology evidence="1">Peripheral membrane protein</topology>
    </subcellularLocation>
</comment>
<dbReference type="Gene3D" id="3.40.50.300">
    <property type="entry name" value="P-loop containing nucleotide triphosphate hydrolases"/>
    <property type="match status" value="1"/>
</dbReference>
<dbReference type="InterPro" id="IPR003593">
    <property type="entry name" value="AAA+_ATPase"/>
</dbReference>
<dbReference type="PANTHER" id="PTHR42711:SF17">
    <property type="entry name" value="ABC TRANSPORTER ATP-BINDING PROTEIN"/>
    <property type="match status" value="1"/>
</dbReference>
<dbReference type="Proteomes" id="UP000275225">
    <property type="component" value="Unassembled WGS sequence"/>
</dbReference>
<dbReference type="PROSITE" id="PS00211">
    <property type="entry name" value="ABC_TRANSPORTER_1"/>
    <property type="match status" value="1"/>
</dbReference>
<protein>
    <submittedName>
        <fullName evidence="7">ABC transporter ATP-binding protein</fullName>
    </submittedName>
</protein>
<dbReference type="PANTHER" id="PTHR42711">
    <property type="entry name" value="ABC TRANSPORTER ATP-BINDING PROTEIN"/>
    <property type="match status" value="1"/>
</dbReference>
<evidence type="ECO:0000313" key="8">
    <source>
        <dbReference type="Proteomes" id="UP000275225"/>
    </source>
</evidence>
<keyword evidence="3" id="KW-0547">Nucleotide-binding</keyword>
<dbReference type="InterPro" id="IPR003439">
    <property type="entry name" value="ABC_transporter-like_ATP-bd"/>
</dbReference>
<dbReference type="GO" id="GO:0016887">
    <property type="term" value="F:ATP hydrolysis activity"/>
    <property type="evidence" value="ECO:0007669"/>
    <property type="project" value="InterPro"/>
</dbReference>
<dbReference type="PROSITE" id="PS50893">
    <property type="entry name" value="ABC_TRANSPORTER_2"/>
    <property type="match status" value="1"/>
</dbReference>
<keyword evidence="2" id="KW-0813">Transport</keyword>
<dbReference type="Pfam" id="PF00005">
    <property type="entry name" value="ABC_tran"/>
    <property type="match status" value="1"/>
</dbReference>
<dbReference type="InterPro" id="IPR050763">
    <property type="entry name" value="ABC_transporter_ATP-binding"/>
</dbReference>
<dbReference type="InterPro" id="IPR017871">
    <property type="entry name" value="ABC_transporter-like_CS"/>
</dbReference>
<evidence type="ECO:0000256" key="1">
    <source>
        <dbReference type="ARBA" id="ARBA00004202"/>
    </source>
</evidence>
<reference evidence="7 8" key="1">
    <citation type="submission" date="2018-11" db="EMBL/GenBank/DDBJ databases">
        <authorList>
            <person name="Li F."/>
        </authorList>
    </citation>
    <scope>NUCLEOTIDE SEQUENCE [LARGE SCALE GENOMIC DNA]</scope>
    <source>
        <strain evidence="7 8">YS17T</strain>
    </source>
</reference>
<dbReference type="GO" id="GO:0046677">
    <property type="term" value="P:response to antibiotic"/>
    <property type="evidence" value="ECO:0007669"/>
    <property type="project" value="UniProtKB-KW"/>
</dbReference>
<sequence>MTSPPVVDVAHVTKTFGENLALDDVTLTIARGELVGLLGPNGAGKSTLISLLTGLRKPSSGSVRVLGGDPRDPATRVAVGSTPQQTGLPETLKVDEVVEFVSRHYPDPADADELLERFGLTDLVHRQCGALSGGQQRRFAVALAMLGRPALVLLDEPTTGLDIDARHTLWNAIEAYQAEGGTVLVTSHYLEEIQRLAQRVVVIDHGRVLVDDTTRAVIDRVDVDRVALVSADARLADLPEVMSLEREGEDVTLLTPDADALVRRLVTEDIEFRRLRVAGASLEDAFAQLTALTAGDHR</sequence>
<comment type="caution">
    <text evidence="7">The sequence shown here is derived from an EMBL/GenBank/DDBJ whole genome shotgun (WGS) entry which is preliminary data.</text>
</comment>
<keyword evidence="5" id="KW-0046">Antibiotic resistance</keyword>
<dbReference type="SMART" id="SM00382">
    <property type="entry name" value="AAA"/>
    <property type="match status" value="1"/>
</dbReference>
<dbReference type="GO" id="GO:0005886">
    <property type="term" value="C:plasma membrane"/>
    <property type="evidence" value="ECO:0007669"/>
    <property type="project" value="UniProtKB-SubCell"/>
</dbReference>
<dbReference type="CDD" id="cd03230">
    <property type="entry name" value="ABC_DR_subfamily_A"/>
    <property type="match status" value="1"/>
</dbReference>
<evidence type="ECO:0000256" key="4">
    <source>
        <dbReference type="ARBA" id="ARBA00022840"/>
    </source>
</evidence>
<dbReference type="RefSeq" id="WP_124235501.1">
    <property type="nucleotide sequence ID" value="NZ_JBHUFI010000006.1"/>
</dbReference>
<dbReference type="EMBL" id="RQJX01000002">
    <property type="protein sequence ID" value="RQN09646.1"/>
    <property type="molecule type" value="Genomic_DNA"/>
</dbReference>
<gene>
    <name evidence="7" type="ORF">EHW97_02020</name>
</gene>
<keyword evidence="8" id="KW-1185">Reference proteome</keyword>
<keyword evidence="4 7" id="KW-0067">ATP-binding</keyword>
<dbReference type="SUPFAM" id="SSF52540">
    <property type="entry name" value="P-loop containing nucleoside triphosphate hydrolases"/>
    <property type="match status" value="1"/>
</dbReference>
<dbReference type="OrthoDB" id="5193808at2"/>
<evidence type="ECO:0000256" key="5">
    <source>
        <dbReference type="ARBA" id="ARBA00023251"/>
    </source>
</evidence>